<accession>B5DBZ7</accession>
<evidence type="ECO:0000256" key="3">
    <source>
        <dbReference type="SAM" id="Phobius"/>
    </source>
</evidence>
<dbReference type="OMA" id="GGLWEQG"/>
<feature type="transmembrane region" description="Helical" evidence="3">
    <location>
        <begin position="101"/>
        <end position="118"/>
    </location>
</feature>
<dbReference type="PANTHER" id="PTHR15231:SF1">
    <property type="entry name" value="PHOSPHATIDYLINOSITOL N-ACETYLGLUCOSAMINYLTRANSFERASE SUBUNIT H"/>
    <property type="match status" value="1"/>
</dbReference>
<gene>
    <name evidence="5" type="primary">gpi15</name>
</gene>
<dbReference type="PANTHER" id="PTHR15231">
    <property type="entry name" value="PHOSPHATIDYLINOSITOL N-ACETYLGLUCOSAMINYLTRANSFERASE SUBUNIT H"/>
    <property type="match status" value="1"/>
</dbReference>
<dbReference type="PHI-base" id="PHI:1040"/>
<feature type="domain" description="Phosphatidylinositol N-acetylglucosaminyltransferase subunit H conserved" evidence="4">
    <location>
        <begin position="122"/>
        <end position="187"/>
    </location>
</feature>
<reference evidence="5" key="1">
    <citation type="journal article" date="2008" name="New Phytol.">
        <title>The Lmgpi15 gene, encoding a component of the glycosylphosphatidylinositol anchor biosynthesis pathway, is required for morphogenesis and pathogenicity in Leptosphaeria maculans.</title>
        <authorList>
            <person name="Remy E."/>
            <person name="Meyer M."/>
            <person name="Blaise F."/>
            <person name="Simon U.K."/>
            <person name="Kuhn D."/>
            <person name="Chabirand M."/>
            <person name="Riquelme M."/>
            <person name="Balesdent M.H."/>
            <person name="Rouxel T."/>
        </authorList>
    </citation>
    <scope>NUCLEOTIDE SEQUENCE</scope>
    <source>
        <strain evidence="5">V23.1.3</strain>
    </source>
</reference>
<dbReference type="GO" id="GO:0006506">
    <property type="term" value="P:GPI anchor biosynthetic process"/>
    <property type="evidence" value="ECO:0007669"/>
    <property type="project" value="UniProtKB-UniPathway"/>
</dbReference>
<comment type="similarity">
    <text evidence="2">Belongs to the PIGH family.</text>
</comment>
<evidence type="ECO:0000313" key="5">
    <source>
        <dbReference type="EMBL" id="CAP19625.1"/>
    </source>
</evidence>
<keyword evidence="3" id="KW-0472">Membrane</keyword>
<keyword evidence="3" id="KW-0812">Transmembrane</keyword>
<name>B5DBZ7_LEPMC</name>
<dbReference type="AlphaFoldDB" id="B5DBZ7"/>
<evidence type="ECO:0000256" key="2">
    <source>
        <dbReference type="ARBA" id="ARBA00009610"/>
    </source>
</evidence>
<sequence length="236" mass="26834">MSAILKRFTCPPAQTLRTLQPTPSTIQYTVSTRRVADTFPSILSHYSGIALRFVVGLIAVLILWTKYHTAYEPASALLRWTLNTAWETHLIALVHRCQWRYLAPLSLFLLFLVFRRNYTEESLTLLRGLGIQTSTSSGTYLQSPTTRFIPTTSIKDIFIHEAFKGFEVRFYLGIVVEGEEDIVVVFPALLPRRALLEVVWRGARACLWESGGGMAKKREDQGKKCQVQVAELEGYY</sequence>
<dbReference type="UniPathway" id="UPA00196"/>
<dbReference type="EMBL" id="AM905386">
    <property type="protein sequence ID" value="CAP19625.1"/>
    <property type="molecule type" value="Genomic_DNA"/>
</dbReference>
<organism evidence="5">
    <name type="scientific">Plenodomus lingam/Leptosphaeria maculans 'brassicae' group</name>
    <dbReference type="NCBI Taxonomy" id="225342"/>
    <lineage>
        <taxon>Eukaryota</taxon>
        <taxon>Fungi</taxon>
        <taxon>Dikarya</taxon>
        <taxon>Ascomycota</taxon>
        <taxon>Pezizomycotina</taxon>
        <taxon>Dothideomycetes</taxon>
        <taxon>Pleosporomycetidae</taxon>
        <taxon>Pleosporales</taxon>
        <taxon>Pleosporineae</taxon>
        <taxon>Leptosphaeriaceae</taxon>
        <taxon>Plenodomus</taxon>
        <taxon>Plenodomus lingam/Leptosphaeria maculans species complex</taxon>
    </lineage>
</organism>
<protein>
    <submittedName>
        <fullName evidence="5">GPI15 protein</fullName>
    </submittedName>
</protein>
<keyword evidence="3" id="KW-1133">Transmembrane helix</keyword>
<feature type="transmembrane region" description="Helical" evidence="3">
    <location>
        <begin position="43"/>
        <end position="64"/>
    </location>
</feature>
<comment type="pathway">
    <text evidence="1">Glycolipid biosynthesis; glycosylphosphatidylinositol-anchor biosynthesis.</text>
</comment>
<dbReference type="InterPro" id="IPR044215">
    <property type="entry name" value="PIG-H"/>
</dbReference>
<dbReference type="Pfam" id="PF10181">
    <property type="entry name" value="PIG-H"/>
    <property type="match status" value="1"/>
</dbReference>
<proteinExistence type="inferred from homology"/>
<evidence type="ECO:0000256" key="1">
    <source>
        <dbReference type="ARBA" id="ARBA00004687"/>
    </source>
</evidence>
<dbReference type="GO" id="GO:0000506">
    <property type="term" value="C:glycosylphosphatidylinositol-N-acetylglucosaminyltransferase (GPI-GnT) complex"/>
    <property type="evidence" value="ECO:0007669"/>
    <property type="project" value="InterPro"/>
</dbReference>
<evidence type="ECO:0000259" key="4">
    <source>
        <dbReference type="Pfam" id="PF10181"/>
    </source>
</evidence>
<dbReference type="InterPro" id="IPR019328">
    <property type="entry name" value="PIGH-H_dom"/>
</dbReference>